<evidence type="ECO:0000313" key="2">
    <source>
        <dbReference type="Proteomes" id="UP000094056"/>
    </source>
</evidence>
<gene>
    <name evidence="1" type="ORF">SCARUB_00805</name>
</gene>
<dbReference type="AlphaFoldDB" id="A0A1E3XEH6"/>
<protein>
    <submittedName>
        <fullName evidence="1">Uncharacterized protein</fullName>
    </submittedName>
</protein>
<sequence length="69" mass="8190">MKHWPYKNVKKNLRLGEILIKTGKISKDDLSKYVQDFMNKIKDSVIEDSSLWLSQDDVDKLRSKYEKSD</sequence>
<organism evidence="1 2">
    <name type="scientific">Candidatus Scalindua rubra</name>
    <dbReference type="NCBI Taxonomy" id="1872076"/>
    <lineage>
        <taxon>Bacteria</taxon>
        <taxon>Pseudomonadati</taxon>
        <taxon>Planctomycetota</taxon>
        <taxon>Candidatus Brocadiia</taxon>
        <taxon>Candidatus Brocadiales</taxon>
        <taxon>Candidatus Scalinduaceae</taxon>
        <taxon>Candidatus Scalindua</taxon>
    </lineage>
</organism>
<dbReference type="Proteomes" id="UP000094056">
    <property type="component" value="Unassembled WGS sequence"/>
</dbReference>
<accession>A0A1E3XEH6</accession>
<comment type="caution">
    <text evidence="1">The sequence shown here is derived from an EMBL/GenBank/DDBJ whole genome shotgun (WGS) entry which is preliminary data.</text>
</comment>
<name>A0A1E3XEH6_9BACT</name>
<reference evidence="1 2" key="1">
    <citation type="submission" date="2016-07" db="EMBL/GenBank/DDBJ databases">
        <title>Draft genome of Scalindua rubra, obtained from a brine-seawater interface in the Red Sea, sheds light on salt adaptation in anammox bacteria.</title>
        <authorList>
            <person name="Speth D.R."/>
            <person name="Lagkouvardos I."/>
            <person name="Wang Y."/>
            <person name="Qian P.-Y."/>
            <person name="Dutilh B.E."/>
            <person name="Jetten M.S."/>
        </authorList>
    </citation>
    <scope>NUCLEOTIDE SEQUENCE [LARGE SCALE GENOMIC DNA]</scope>
    <source>
        <strain evidence="1">BSI-1</strain>
    </source>
</reference>
<dbReference type="EMBL" id="MAYW01000014">
    <property type="protein sequence ID" value="ODS34032.1"/>
    <property type="molecule type" value="Genomic_DNA"/>
</dbReference>
<evidence type="ECO:0000313" key="1">
    <source>
        <dbReference type="EMBL" id="ODS34032.1"/>
    </source>
</evidence>
<proteinExistence type="predicted"/>